<reference evidence="2 3" key="1">
    <citation type="journal article" date="2019" name="Nat. Microbiol.">
        <title>Mediterranean grassland soil C-N compound turnover is dependent on rainfall and depth, and is mediated by genomically divergent microorganisms.</title>
        <authorList>
            <person name="Diamond S."/>
            <person name="Andeer P.F."/>
            <person name="Li Z."/>
            <person name="Crits-Christoph A."/>
            <person name="Burstein D."/>
            <person name="Anantharaman K."/>
            <person name="Lane K.R."/>
            <person name="Thomas B.C."/>
            <person name="Pan C."/>
            <person name="Northen T.R."/>
            <person name="Banfield J.F."/>
        </authorList>
    </citation>
    <scope>NUCLEOTIDE SEQUENCE [LARGE SCALE GENOMIC DNA]</scope>
    <source>
        <strain evidence="2">WS_3</strain>
    </source>
</reference>
<name>A0A538SLA1_UNCEI</name>
<proteinExistence type="predicted"/>
<keyword evidence="1" id="KW-0812">Transmembrane</keyword>
<dbReference type="AlphaFoldDB" id="A0A538SLA1"/>
<keyword evidence="1" id="KW-1133">Transmembrane helix</keyword>
<comment type="caution">
    <text evidence="2">The sequence shown here is derived from an EMBL/GenBank/DDBJ whole genome shotgun (WGS) entry which is preliminary data.</text>
</comment>
<evidence type="ECO:0000313" key="2">
    <source>
        <dbReference type="EMBL" id="TMQ52154.1"/>
    </source>
</evidence>
<dbReference type="Gene3D" id="2.40.50.140">
    <property type="entry name" value="Nucleic acid-binding proteins"/>
    <property type="match status" value="1"/>
</dbReference>
<feature type="transmembrane region" description="Helical" evidence="1">
    <location>
        <begin position="70"/>
        <end position="90"/>
    </location>
</feature>
<accession>A0A538SLA1</accession>
<keyword evidence="1" id="KW-0472">Membrane</keyword>
<evidence type="ECO:0000256" key="1">
    <source>
        <dbReference type="SAM" id="Phobius"/>
    </source>
</evidence>
<dbReference type="EMBL" id="VBOT01000042">
    <property type="protein sequence ID" value="TMQ52154.1"/>
    <property type="molecule type" value="Genomic_DNA"/>
</dbReference>
<organism evidence="2 3">
    <name type="scientific">Eiseniibacteriota bacterium</name>
    <dbReference type="NCBI Taxonomy" id="2212470"/>
    <lineage>
        <taxon>Bacteria</taxon>
        <taxon>Candidatus Eiseniibacteriota</taxon>
    </lineage>
</organism>
<gene>
    <name evidence="2" type="ORF">E6K73_03715</name>
</gene>
<feature type="transmembrane region" description="Helical" evidence="1">
    <location>
        <begin position="96"/>
        <end position="118"/>
    </location>
</feature>
<evidence type="ECO:0000313" key="3">
    <source>
        <dbReference type="Proteomes" id="UP000320184"/>
    </source>
</evidence>
<dbReference type="Proteomes" id="UP000320184">
    <property type="component" value="Unassembled WGS sequence"/>
</dbReference>
<feature type="transmembrane region" description="Helical" evidence="1">
    <location>
        <begin position="6"/>
        <end position="25"/>
    </location>
</feature>
<sequence length="199" mass="19984">MVAFLLIGGIGFFMLVLTWILGELFDLGHGLAGFFGEHVGDVSVEGHHLELGHHVEGGGMPAPSPLSSRVIFAFMTAFGGGGAAASVYGLSTLPSVGIGLGSGLVIGGLVYGLTLAVFRQQATSGFEVASLVGKSGRVVIAIPAGGTGQVSVAAGGGSSTLLASARDGDAVPEGSTVRVVQVQGDRLVIERETGAPERR</sequence>
<dbReference type="InterPro" id="IPR012340">
    <property type="entry name" value="NA-bd_OB-fold"/>
</dbReference>
<protein>
    <submittedName>
        <fullName evidence="2">Uncharacterized protein</fullName>
    </submittedName>
</protein>